<dbReference type="EMBL" id="LNXU01000056">
    <property type="protein sequence ID" value="KTC68406.1"/>
    <property type="molecule type" value="Genomic_DNA"/>
</dbReference>
<keyword evidence="2" id="KW-1185">Reference proteome</keyword>
<dbReference type="PANTHER" id="PTHR30483:SF6">
    <property type="entry name" value="PERIPLASMIC BINDING PROTEIN OF ABC TRANSPORTER FOR NATURAL AMINO ACIDS"/>
    <property type="match status" value="1"/>
</dbReference>
<dbReference type="Proteomes" id="UP000054695">
    <property type="component" value="Unassembled WGS sequence"/>
</dbReference>
<name>A0A0W0RBG2_LEGBO</name>
<evidence type="ECO:0000313" key="1">
    <source>
        <dbReference type="EMBL" id="KTC68406.1"/>
    </source>
</evidence>
<protein>
    <recommendedName>
        <fullName evidence="3">Leucine-binding protein domain-containing protein</fullName>
    </recommendedName>
</protein>
<evidence type="ECO:0000313" key="2">
    <source>
        <dbReference type="Proteomes" id="UP000054695"/>
    </source>
</evidence>
<dbReference type="InterPro" id="IPR028082">
    <property type="entry name" value="Peripla_BP_I"/>
</dbReference>
<dbReference type="Gene3D" id="3.40.50.2300">
    <property type="match status" value="2"/>
</dbReference>
<comment type="caution">
    <text evidence="1">The sequence shown here is derived from an EMBL/GenBank/DDBJ whole genome shotgun (WGS) entry which is preliminary data.</text>
</comment>
<dbReference type="SUPFAM" id="SSF53822">
    <property type="entry name" value="Periplasmic binding protein-like I"/>
    <property type="match status" value="1"/>
</dbReference>
<dbReference type="STRING" id="447.Lboz_3391"/>
<organism evidence="1 2">
    <name type="scientific">Legionella bozemanae</name>
    <name type="common">Fluoribacter bozemanae</name>
    <dbReference type="NCBI Taxonomy" id="447"/>
    <lineage>
        <taxon>Bacteria</taxon>
        <taxon>Pseudomonadati</taxon>
        <taxon>Pseudomonadota</taxon>
        <taxon>Gammaproteobacteria</taxon>
        <taxon>Legionellales</taxon>
        <taxon>Legionellaceae</taxon>
        <taxon>Legionella</taxon>
    </lineage>
</organism>
<dbReference type="OrthoDB" id="5641241at2"/>
<dbReference type="RefSeq" id="WP_058460917.1">
    <property type="nucleotide sequence ID" value="NZ_CAAAIY010000007.1"/>
</dbReference>
<evidence type="ECO:0008006" key="3">
    <source>
        <dbReference type="Google" id="ProtNLM"/>
    </source>
</evidence>
<dbReference type="PANTHER" id="PTHR30483">
    <property type="entry name" value="LEUCINE-SPECIFIC-BINDING PROTEIN"/>
    <property type="match status" value="1"/>
</dbReference>
<sequence length="363" mass="41685">MNLLSSSKAIILLFSILISTVVYAQSKIKICLTGRIVENLKSYGQSFLNAAYLAKEESDPANKVEIKSYFYNNRPLEPMHIYNQMVNDSCSAIIGFEYLSDLLLAVKEQKNDTVPIFTSYASTTNSDQLPKNIFIFMPSYNYQAEKMMSYLHDRYKNINNVLLITEINRDEMLKYKEVYSSILKKEHIPYSTFDFLENDSDIEGKLKKFLNERKYQYVFLLSGAIASAKIANIMNNHSTVFIGTENFGSSVSQTFFMRLNDKVIRSHFIRNLDFIQPYDSLTKFENIYIQKYHEKPTVLAAYTYDSMKIILTALDRTGSVNTNSILGTNYTGITGAYLKNGQFNRSTNYIILSVNSNGYAYEK</sequence>
<gene>
    <name evidence="1" type="ORF">Lboz_3391</name>
</gene>
<accession>A0A0W0RBG2</accession>
<dbReference type="InterPro" id="IPR051010">
    <property type="entry name" value="BCAA_transport"/>
</dbReference>
<proteinExistence type="predicted"/>
<reference evidence="1 2" key="1">
    <citation type="submission" date="2015-11" db="EMBL/GenBank/DDBJ databases">
        <title>Genomic analysis of 38 Legionella species identifies large and diverse effector repertoires.</title>
        <authorList>
            <person name="Burstein D."/>
            <person name="Amaro F."/>
            <person name="Zusman T."/>
            <person name="Lifshitz Z."/>
            <person name="Cohen O."/>
            <person name="Gilbert J.A."/>
            <person name="Pupko T."/>
            <person name="Shuman H.A."/>
            <person name="Segal G."/>
        </authorList>
    </citation>
    <scope>NUCLEOTIDE SEQUENCE [LARGE SCALE GENOMIC DNA]</scope>
    <source>
        <strain evidence="1 2">WIGA</strain>
    </source>
</reference>
<dbReference type="PATRIC" id="fig|447.4.peg.3626"/>
<dbReference type="AlphaFoldDB" id="A0A0W0RBG2"/>